<organism evidence="4 5">
    <name type="scientific">Bacteroides faecium</name>
    <dbReference type="NCBI Taxonomy" id="2715212"/>
    <lineage>
        <taxon>Bacteria</taxon>
        <taxon>Pseudomonadati</taxon>
        <taxon>Bacteroidota</taxon>
        <taxon>Bacteroidia</taxon>
        <taxon>Bacteroidales</taxon>
        <taxon>Bacteroidaceae</taxon>
        <taxon>Bacteroides</taxon>
    </lineage>
</organism>
<dbReference type="RefSeq" id="WP_167964250.1">
    <property type="nucleotide sequence ID" value="NZ_CP050831.1"/>
</dbReference>
<dbReference type="PANTHER" id="PTHR22916">
    <property type="entry name" value="GLYCOSYLTRANSFERASE"/>
    <property type="match status" value="1"/>
</dbReference>
<dbReference type="PANTHER" id="PTHR22916:SF51">
    <property type="entry name" value="GLYCOSYLTRANSFERASE EPSH-RELATED"/>
    <property type="match status" value="1"/>
</dbReference>
<evidence type="ECO:0000313" key="4">
    <source>
        <dbReference type="EMBL" id="QIU95508.1"/>
    </source>
</evidence>
<sequence>MISIIVPIYKAEKFLSRCIESIIKQTYKDWELLLIDDGSPDNSGTICDEYALKEPRIKVFHKENGGVSSARNFGIEKAIGEWVSFVDADDYISANYCEATIGRDVDIIVVDKYIHTGSGADVMNEPIQSVCASCPSEYEKVLKENLAKGLFKTPWGKFIRRKALGNIRFIEGQKIGEDTVFVLELFSQCCSLEVRNGYFYYWQKGEIDDQKKYSLNVNDALLFSKRIFENYQKLNVSSSDFETLMLSYFLSLLAPLTPQVARLWFGDTIIQKYSEKNFQHLSKWYNGWKNNPYSMYLKVKIQKFTKL</sequence>
<keyword evidence="5" id="KW-1185">Reference proteome</keyword>
<dbReference type="Gene3D" id="3.90.550.10">
    <property type="entry name" value="Spore Coat Polysaccharide Biosynthesis Protein SpsA, Chain A"/>
    <property type="match status" value="1"/>
</dbReference>
<dbReference type="GO" id="GO:0016758">
    <property type="term" value="F:hexosyltransferase activity"/>
    <property type="evidence" value="ECO:0007669"/>
    <property type="project" value="UniProtKB-ARBA"/>
</dbReference>
<dbReference type="SUPFAM" id="SSF53448">
    <property type="entry name" value="Nucleotide-diphospho-sugar transferases"/>
    <property type="match status" value="1"/>
</dbReference>
<accession>A0A6H0KSN5</accession>
<keyword evidence="2 4" id="KW-0808">Transferase</keyword>
<proteinExistence type="predicted"/>
<evidence type="ECO:0000259" key="3">
    <source>
        <dbReference type="Pfam" id="PF00535"/>
    </source>
</evidence>
<dbReference type="InterPro" id="IPR001173">
    <property type="entry name" value="Glyco_trans_2-like"/>
</dbReference>
<evidence type="ECO:0000256" key="1">
    <source>
        <dbReference type="ARBA" id="ARBA00022676"/>
    </source>
</evidence>
<feature type="domain" description="Glycosyltransferase 2-like" evidence="3">
    <location>
        <begin position="3"/>
        <end position="164"/>
    </location>
</feature>
<protein>
    <submittedName>
        <fullName evidence="4">Glycosyltransferase</fullName>
    </submittedName>
</protein>
<dbReference type="Proteomes" id="UP000501780">
    <property type="component" value="Chromosome"/>
</dbReference>
<keyword evidence="1" id="KW-0328">Glycosyltransferase</keyword>
<reference evidence="4 5" key="1">
    <citation type="submission" date="2020-03" db="EMBL/GenBank/DDBJ databases">
        <title>Genomic analysis of Bacteroides faecium CBA7301.</title>
        <authorList>
            <person name="Kim J."/>
            <person name="Roh S.W."/>
        </authorList>
    </citation>
    <scope>NUCLEOTIDE SEQUENCE [LARGE SCALE GENOMIC DNA]</scope>
    <source>
        <strain evidence="4 5">CBA7301</strain>
    </source>
</reference>
<evidence type="ECO:0000256" key="2">
    <source>
        <dbReference type="ARBA" id="ARBA00022679"/>
    </source>
</evidence>
<dbReference type="EMBL" id="CP050831">
    <property type="protein sequence ID" value="QIU95508.1"/>
    <property type="molecule type" value="Genomic_DNA"/>
</dbReference>
<dbReference type="KEGG" id="bfc:BacF7301_15710"/>
<evidence type="ECO:0000313" key="5">
    <source>
        <dbReference type="Proteomes" id="UP000501780"/>
    </source>
</evidence>
<dbReference type="InterPro" id="IPR029044">
    <property type="entry name" value="Nucleotide-diphossugar_trans"/>
</dbReference>
<dbReference type="Pfam" id="PF00535">
    <property type="entry name" value="Glycos_transf_2"/>
    <property type="match status" value="1"/>
</dbReference>
<name>A0A6H0KSN5_9BACE</name>
<dbReference type="AlphaFoldDB" id="A0A6H0KSN5"/>
<gene>
    <name evidence="4" type="ORF">BacF7301_15710</name>
</gene>